<keyword evidence="3 5" id="KW-0808">Transferase</keyword>
<evidence type="ECO:0000313" key="6">
    <source>
        <dbReference type="Proteomes" id="UP001268683"/>
    </source>
</evidence>
<protein>
    <submittedName>
        <fullName evidence="5">Glycosyltransferase</fullName>
        <ecNumber evidence="5">2.4.-.-</ecNumber>
    </submittedName>
</protein>
<evidence type="ECO:0000313" key="5">
    <source>
        <dbReference type="EMBL" id="WND03192.1"/>
    </source>
</evidence>
<sequence>MNFLKKMNKKRNEKKLLDKYFDSEYYASNYLNSGTSGKDALQHFLDIGWKIGNDPAKWFSLKDYVALYPDVKEAGLNPFVHYLTKGMDEGRMVSKMANKILNNSDEESSVNEVDLEALIEKLPKKLQEDITLVQESAYWDAKYYARINEDLKDSGLNPLLHFCQFGWREGRNPSAVFDIKYYKANSPIKNQENKNPLVEFMEFGLEGDFVPNEFGYLPMERPIAPSEDEWHAIQKSRSIEDENTIDVIIPVYRGFDETLRCIYAVFAAKSDVPYNLIVIDDCSPEPELSEKLHELSEKGLFTLLVNEENLGFVKTVNRGMMLHKHDVVLLNSDTHVYDYWIDRLLDHAERLPNVATVTPFSNNATICSYPHTLLNNSYEIELSGSELNDLMYESNKATSVDVPTGVGFCFYISRKALDEVGYFDEEAFAKGYGEENDFCVRSKLQGYRNLFALDIYVKHYGEVSFANDAKEMQDSGLKALIKKHPDYLSHVHHYIQEDPAKISRLKVDIARVKRNFSKVCVFVSHSWGGGIEKNIQDMTALLEAQDIGVIILRINGSATENVFFDVLNDGFSIANRVLLHAAADRDEIVELLTVIDPALVHIHSLFTLRESLRKSIIDLLISTKYPVFYTAHDFSFKCPHAQFVPDDFTYCGEPEIGGCHSCLKKNPPMNGWVDITDYHDTYKRLLDHCQGIYAPSANTKSKVDAFLGNDKTEVREHFEEYQNYQKTRIRRSKSKRVAFIGAIGSHKGKHFIDSLTTYADFAKKAINFQLIGYIGGTKISANNFVETGEYKSEEECVEHLRRYNPDYIFFPSIWPETYNYTLSIAFKMNIPPIVFDIGAPAERVRKANFGHVLPVEWMHSPEKVVNFLMASETARLSMLEHRALLRDLANQSSHDLMHDYYGIERS</sequence>
<dbReference type="SUPFAM" id="SSF53448">
    <property type="entry name" value="Nucleotide-diphospho-sugar transferases"/>
    <property type="match status" value="1"/>
</dbReference>
<dbReference type="KEGG" id="tmk:QGN29_02270"/>
<dbReference type="EMBL" id="CP123872">
    <property type="protein sequence ID" value="WND03192.1"/>
    <property type="molecule type" value="Genomic_DNA"/>
</dbReference>
<dbReference type="Gene3D" id="3.90.550.10">
    <property type="entry name" value="Spore Coat Polysaccharide Biosynthesis Protein SpsA, Chain A"/>
    <property type="match status" value="1"/>
</dbReference>
<organism evidence="5 6">
    <name type="scientific">Temperatibacter marinus</name>
    <dbReference type="NCBI Taxonomy" id="1456591"/>
    <lineage>
        <taxon>Bacteria</taxon>
        <taxon>Pseudomonadati</taxon>
        <taxon>Pseudomonadota</taxon>
        <taxon>Alphaproteobacteria</taxon>
        <taxon>Kordiimonadales</taxon>
        <taxon>Temperatibacteraceae</taxon>
        <taxon>Temperatibacter</taxon>
    </lineage>
</organism>
<feature type="domain" description="Glycosyltransferase 2-like" evidence="4">
    <location>
        <begin position="247"/>
        <end position="420"/>
    </location>
</feature>
<evidence type="ECO:0000256" key="2">
    <source>
        <dbReference type="ARBA" id="ARBA00022676"/>
    </source>
</evidence>
<dbReference type="InterPro" id="IPR001173">
    <property type="entry name" value="Glyco_trans_2-like"/>
</dbReference>
<name>A0AA52EIJ9_9PROT</name>
<dbReference type="GO" id="GO:0016757">
    <property type="term" value="F:glycosyltransferase activity"/>
    <property type="evidence" value="ECO:0007669"/>
    <property type="project" value="UniProtKB-KW"/>
</dbReference>
<proteinExistence type="inferred from homology"/>
<dbReference type="SUPFAM" id="SSF53756">
    <property type="entry name" value="UDP-Glycosyltransferase/glycogen phosphorylase"/>
    <property type="match status" value="1"/>
</dbReference>
<dbReference type="PANTHER" id="PTHR43179:SF12">
    <property type="entry name" value="GALACTOFURANOSYLTRANSFERASE GLFT2"/>
    <property type="match status" value="1"/>
</dbReference>
<keyword evidence="6" id="KW-1185">Reference proteome</keyword>
<evidence type="ECO:0000256" key="3">
    <source>
        <dbReference type="ARBA" id="ARBA00022679"/>
    </source>
</evidence>
<dbReference type="Proteomes" id="UP001268683">
    <property type="component" value="Chromosome"/>
</dbReference>
<dbReference type="InterPro" id="IPR029044">
    <property type="entry name" value="Nucleotide-diphossugar_trans"/>
</dbReference>
<comment type="similarity">
    <text evidence="1">Belongs to the glycosyltransferase 2 family.</text>
</comment>
<keyword evidence="2 5" id="KW-0328">Glycosyltransferase</keyword>
<dbReference type="AlphaFoldDB" id="A0AA52EIJ9"/>
<dbReference type="Pfam" id="PF00535">
    <property type="entry name" value="Glycos_transf_2"/>
    <property type="match status" value="1"/>
</dbReference>
<evidence type="ECO:0000259" key="4">
    <source>
        <dbReference type="Pfam" id="PF00535"/>
    </source>
</evidence>
<dbReference type="RefSeq" id="WP_310799041.1">
    <property type="nucleotide sequence ID" value="NZ_CP123872.1"/>
</dbReference>
<dbReference type="PANTHER" id="PTHR43179">
    <property type="entry name" value="RHAMNOSYLTRANSFERASE WBBL"/>
    <property type="match status" value="1"/>
</dbReference>
<accession>A0AA52EIJ9</accession>
<gene>
    <name evidence="5" type="ORF">QGN29_02270</name>
</gene>
<evidence type="ECO:0000256" key="1">
    <source>
        <dbReference type="ARBA" id="ARBA00006739"/>
    </source>
</evidence>
<reference evidence="5" key="1">
    <citation type="submission" date="2023-04" db="EMBL/GenBank/DDBJ databases">
        <title>Complete genome sequence of Temperatibacter marinus.</title>
        <authorList>
            <person name="Rong J.-C."/>
            <person name="Yi M.-L."/>
            <person name="Zhao Q."/>
        </authorList>
    </citation>
    <scope>NUCLEOTIDE SEQUENCE</scope>
    <source>
        <strain evidence="5">NBRC 110045</strain>
    </source>
</reference>
<dbReference type="EC" id="2.4.-.-" evidence="5"/>